<keyword evidence="1" id="KW-1133">Transmembrane helix</keyword>
<dbReference type="Proteomes" id="UP000034137">
    <property type="component" value="Unassembled WGS sequence"/>
</dbReference>
<feature type="transmembrane region" description="Helical" evidence="1">
    <location>
        <begin position="80"/>
        <end position="98"/>
    </location>
</feature>
<proteinExistence type="predicted"/>
<gene>
    <name evidence="2" type="ORF">UT64_C0070G0003</name>
</gene>
<accession>A0A0G0S8V6</accession>
<sequence length="135" mass="15733">MIFFSKILNNIFLFRQWLKGLASNLFGLLYFKIYFSATIFINLLNWILAIFINQKNTADQVILHYNVDFGANLIGNEKQLYTLPLLALTIFLVNLILVNNYRNDKFISHILLMSALLANIFLLIAHATLYLINFR</sequence>
<feature type="transmembrane region" description="Helical" evidence="1">
    <location>
        <begin position="110"/>
        <end position="132"/>
    </location>
</feature>
<feature type="transmembrane region" description="Helical" evidence="1">
    <location>
        <begin position="21"/>
        <end position="52"/>
    </location>
</feature>
<keyword evidence="1" id="KW-0472">Membrane</keyword>
<dbReference type="EMBL" id="LBXO01000070">
    <property type="protein sequence ID" value="KKR31175.1"/>
    <property type="molecule type" value="Genomic_DNA"/>
</dbReference>
<dbReference type="AlphaFoldDB" id="A0A0G0S8V6"/>
<protein>
    <submittedName>
        <fullName evidence="2">Uncharacterized protein</fullName>
    </submittedName>
</protein>
<evidence type="ECO:0000313" key="2">
    <source>
        <dbReference type="EMBL" id="KKR31175.1"/>
    </source>
</evidence>
<name>A0A0G0S8V6_9BACT</name>
<evidence type="ECO:0000313" key="3">
    <source>
        <dbReference type="Proteomes" id="UP000034137"/>
    </source>
</evidence>
<comment type="caution">
    <text evidence="2">The sequence shown here is derived from an EMBL/GenBank/DDBJ whole genome shotgun (WGS) entry which is preliminary data.</text>
</comment>
<reference evidence="2 3" key="1">
    <citation type="journal article" date="2015" name="Nature">
        <title>rRNA introns, odd ribosomes, and small enigmatic genomes across a large radiation of phyla.</title>
        <authorList>
            <person name="Brown C.T."/>
            <person name="Hug L.A."/>
            <person name="Thomas B.C."/>
            <person name="Sharon I."/>
            <person name="Castelle C.J."/>
            <person name="Singh A."/>
            <person name="Wilkins M.J."/>
            <person name="Williams K.H."/>
            <person name="Banfield J.F."/>
        </authorList>
    </citation>
    <scope>NUCLEOTIDE SEQUENCE [LARGE SCALE GENOMIC DNA]</scope>
</reference>
<keyword evidence="1" id="KW-0812">Transmembrane</keyword>
<evidence type="ECO:0000256" key="1">
    <source>
        <dbReference type="SAM" id="Phobius"/>
    </source>
</evidence>
<organism evidence="2 3">
    <name type="scientific">Candidatus Falkowbacteria bacterium GW2011_GWF2_39_8</name>
    <dbReference type="NCBI Taxonomy" id="1618642"/>
    <lineage>
        <taxon>Bacteria</taxon>
        <taxon>Candidatus Falkowiibacteriota</taxon>
    </lineage>
</organism>